<dbReference type="GO" id="GO:0006796">
    <property type="term" value="P:phosphate-containing compound metabolic process"/>
    <property type="evidence" value="ECO:0007669"/>
    <property type="project" value="UniProtKB-ARBA"/>
</dbReference>
<organism evidence="5 6">
    <name type="scientific">Enterococcus faecium</name>
    <name type="common">Streptococcus faecium</name>
    <dbReference type="NCBI Taxonomy" id="1352"/>
    <lineage>
        <taxon>Bacteria</taxon>
        <taxon>Bacillati</taxon>
        <taxon>Bacillota</taxon>
        <taxon>Bacilli</taxon>
        <taxon>Lactobacillales</taxon>
        <taxon>Enterococcaceae</taxon>
        <taxon>Enterococcus</taxon>
    </lineage>
</organism>
<dbReference type="RefSeq" id="WP_258390752.1">
    <property type="nucleotide sequence ID" value="NZ_QHGU01000340.1"/>
</dbReference>
<gene>
    <name evidence="5" type="ORF">DKP91_17575</name>
</gene>
<evidence type="ECO:0000313" key="5">
    <source>
        <dbReference type="EMBL" id="PZM50937.1"/>
    </source>
</evidence>
<accession>A0AB73TKN3</accession>
<dbReference type="Proteomes" id="UP000249070">
    <property type="component" value="Unassembled WGS sequence"/>
</dbReference>
<dbReference type="AlphaFoldDB" id="A0AB73TKN3"/>
<sequence>MFYDVVVLGSINMDVRVETNNYPEYSETVFANKIEMLPGGKGSNQAVSVAKQGKKLAFLGAVGQDSAGKQMLQNLENKGILTSYILQTNKAGTGTFVAIVDNSGENTMVGTMGANETLLKEDIREVFSDIEAKVLLLQMETSRESIIETMKIAK</sequence>
<evidence type="ECO:0000256" key="1">
    <source>
        <dbReference type="ARBA" id="ARBA00010688"/>
    </source>
</evidence>
<name>A0AB73TKN3_ENTFC</name>
<comment type="caution">
    <text evidence="5">The sequence shown here is derived from an EMBL/GenBank/DDBJ whole genome shotgun (WGS) entry which is preliminary data.</text>
</comment>
<dbReference type="SUPFAM" id="SSF53613">
    <property type="entry name" value="Ribokinase-like"/>
    <property type="match status" value="1"/>
</dbReference>
<feature type="domain" description="Carbohydrate kinase PfkB" evidence="4">
    <location>
        <begin position="4"/>
        <end position="141"/>
    </location>
</feature>
<dbReference type="GO" id="GO:0016301">
    <property type="term" value="F:kinase activity"/>
    <property type="evidence" value="ECO:0007669"/>
    <property type="project" value="UniProtKB-KW"/>
</dbReference>
<dbReference type="InterPro" id="IPR002173">
    <property type="entry name" value="Carboh/pur_kinase_PfkB_CS"/>
</dbReference>
<evidence type="ECO:0000313" key="6">
    <source>
        <dbReference type="Proteomes" id="UP000249070"/>
    </source>
</evidence>
<dbReference type="Pfam" id="PF00294">
    <property type="entry name" value="PfkB"/>
    <property type="match status" value="1"/>
</dbReference>
<dbReference type="EMBL" id="QHGU01000340">
    <property type="protein sequence ID" value="PZM50937.1"/>
    <property type="molecule type" value="Genomic_DNA"/>
</dbReference>
<dbReference type="PANTHER" id="PTHR10584">
    <property type="entry name" value="SUGAR KINASE"/>
    <property type="match status" value="1"/>
</dbReference>
<dbReference type="InterPro" id="IPR029056">
    <property type="entry name" value="Ribokinase-like"/>
</dbReference>
<dbReference type="InterPro" id="IPR011611">
    <property type="entry name" value="PfkB_dom"/>
</dbReference>
<feature type="non-terminal residue" evidence="5">
    <location>
        <position position="154"/>
    </location>
</feature>
<comment type="similarity">
    <text evidence="1">Belongs to the carbohydrate kinase PfkB family.</text>
</comment>
<keyword evidence="3" id="KW-0418">Kinase</keyword>
<dbReference type="Gene3D" id="3.40.1190.20">
    <property type="match status" value="1"/>
</dbReference>
<dbReference type="InterPro" id="IPR002139">
    <property type="entry name" value="Ribo/fructo_kinase"/>
</dbReference>
<dbReference type="GO" id="GO:0005829">
    <property type="term" value="C:cytosol"/>
    <property type="evidence" value="ECO:0007669"/>
    <property type="project" value="TreeGrafter"/>
</dbReference>
<dbReference type="PANTHER" id="PTHR10584:SF166">
    <property type="entry name" value="RIBOKINASE"/>
    <property type="match status" value="1"/>
</dbReference>
<protein>
    <submittedName>
        <fullName evidence="5">Ribokinase</fullName>
    </submittedName>
</protein>
<evidence type="ECO:0000256" key="3">
    <source>
        <dbReference type="ARBA" id="ARBA00022777"/>
    </source>
</evidence>
<proteinExistence type="inferred from homology"/>
<evidence type="ECO:0000259" key="4">
    <source>
        <dbReference type="Pfam" id="PF00294"/>
    </source>
</evidence>
<reference evidence="5 6" key="1">
    <citation type="submission" date="2018-05" db="EMBL/GenBank/DDBJ databases">
        <title>Vancomycin-resistant Enterococcus faecium strain from Chelyabinsk, Russia.</title>
        <authorList>
            <person name="Gostev V."/>
            <person name="Goncharov A."/>
            <person name="Kolodzhieva V."/>
            <person name="Suvorov A."/>
            <person name="Sidorenko S."/>
            <person name="Zueva L."/>
        </authorList>
    </citation>
    <scope>NUCLEOTIDE SEQUENCE [LARGE SCALE GENOMIC DNA]</scope>
    <source>
        <strain evidence="5 6">20</strain>
    </source>
</reference>
<evidence type="ECO:0000256" key="2">
    <source>
        <dbReference type="ARBA" id="ARBA00022679"/>
    </source>
</evidence>
<keyword evidence="2" id="KW-0808">Transferase</keyword>
<dbReference type="PRINTS" id="PR00990">
    <property type="entry name" value="RIBOKINASE"/>
</dbReference>
<dbReference type="PROSITE" id="PS00583">
    <property type="entry name" value="PFKB_KINASES_1"/>
    <property type="match status" value="1"/>
</dbReference>